<dbReference type="GO" id="GO:0006281">
    <property type="term" value="P:DNA repair"/>
    <property type="evidence" value="ECO:0007669"/>
    <property type="project" value="InterPro"/>
</dbReference>
<dbReference type="KEGG" id="mana:MAMMFC1_01704"/>
<dbReference type="OrthoDB" id="384924at2"/>
<dbReference type="SUPFAM" id="SSF103084">
    <property type="entry name" value="Holliday junction resolvase RusA"/>
    <property type="match status" value="1"/>
</dbReference>
<name>A0A348AIY8_9FIRM</name>
<reference evidence="1 2" key="1">
    <citation type="journal article" date="2018" name="Int. J. Syst. Evol. Microbiol.">
        <title>Methylomusa anaerophila gen. nov., sp. nov., an anaerobic methanol-utilizing bacterium isolated from a microbial fuel cell.</title>
        <authorList>
            <person name="Amano N."/>
            <person name="Yamamuro A."/>
            <person name="Miyahara M."/>
            <person name="Kouzuma A."/>
            <person name="Abe T."/>
            <person name="Watanabe K."/>
        </authorList>
    </citation>
    <scope>NUCLEOTIDE SEQUENCE [LARGE SCALE GENOMIC DNA]</scope>
    <source>
        <strain evidence="1 2">MMFC1</strain>
    </source>
</reference>
<evidence type="ECO:0000313" key="2">
    <source>
        <dbReference type="Proteomes" id="UP000276437"/>
    </source>
</evidence>
<dbReference type="AlphaFoldDB" id="A0A348AIY8"/>
<dbReference type="GO" id="GO:0000287">
    <property type="term" value="F:magnesium ion binding"/>
    <property type="evidence" value="ECO:0007669"/>
    <property type="project" value="InterPro"/>
</dbReference>
<dbReference type="InterPro" id="IPR008822">
    <property type="entry name" value="Endonuclease_RusA-like"/>
</dbReference>
<gene>
    <name evidence="1" type="ORF">MAMMFC1_01704</name>
</gene>
<keyword evidence="2" id="KW-1185">Reference proteome</keyword>
<dbReference type="Proteomes" id="UP000276437">
    <property type="component" value="Chromosome"/>
</dbReference>
<dbReference type="Pfam" id="PF05866">
    <property type="entry name" value="RusA"/>
    <property type="match status" value="1"/>
</dbReference>
<dbReference type="EMBL" id="AP018449">
    <property type="protein sequence ID" value="BBB91036.1"/>
    <property type="molecule type" value="Genomic_DNA"/>
</dbReference>
<protein>
    <submittedName>
        <fullName evidence="1">Endodeoxyribonuclease RusA</fullName>
    </submittedName>
</protein>
<organism evidence="1 2">
    <name type="scientific">Methylomusa anaerophila</name>
    <dbReference type="NCBI Taxonomy" id="1930071"/>
    <lineage>
        <taxon>Bacteria</taxon>
        <taxon>Bacillati</taxon>
        <taxon>Bacillota</taxon>
        <taxon>Negativicutes</taxon>
        <taxon>Selenomonadales</taxon>
        <taxon>Sporomusaceae</taxon>
        <taxon>Methylomusa</taxon>
    </lineage>
</organism>
<accession>A0A348AIY8</accession>
<proteinExistence type="predicted"/>
<dbReference type="InterPro" id="IPR036614">
    <property type="entry name" value="RusA-like_sf"/>
</dbReference>
<dbReference type="GO" id="GO:0006310">
    <property type="term" value="P:DNA recombination"/>
    <property type="evidence" value="ECO:0007669"/>
    <property type="project" value="InterPro"/>
</dbReference>
<dbReference type="RefSeq" id="WP_126308103.1">
    <property type="nucleotide sequence ID" value="NZ_AP018449.1"/>
</dbReference>
<sequence length="129" mass="14914">MIEFFIAMQLPTVTHQEKKVSVVNGKPVFYEPDELKDARQKFTAYLAKHVPANKYTGATRLVTKWCYPRGTHKNGEYKTTKPDTDNMIKLLKDVMTELGFWKDDALVASEITEKFWADVPGIYVRIEKL</sequence>
<evidence type="ECO:0000313" key="1">
    <source>
        <dbReference type="EMBL" id="BBB91036.1"/>
    </source>
</evidence>
<dbReference type="Gene3D" id="3.30.1330.70">
    <property type="entry name" value="Holliday junction resolvase RusA"/>
    <property type="match status" value="1"/>
</dbReference>